<evidence type="ECO:0000313" key="3">
    <source>
        <dbReference type="Proteomes" id="UP000576792"/>
    </source>
</evidence>
<dbReference type="EMBL" id="JAATJN010000001">
    <property type="protein sequence ID" value="NJC58028.1"/>
    <property type="molecule type" value="Genomic_DNA"/>
</dbReference>
<keyword evidence="1" id="KW-0812">Transmembrane</keyword>
<evidence type="ECO:0000313" key="2">
    <source>
        <dbReference type="EMBL" id="NJC58028.1"/>
    </source>
</evidence>
<accession>A0A846S4X1</accession>
<dbReference type="Proteomes" id="UP000576792">
    <property type="component" value="Unassembled WGS sequence"/>
</dbReference>
<name>A0A846S4X1_9MICO</name>
<proteinExistence type="predicted"/>
<gene>
    <name evidence="2" type="ORF">BKA07_003063</name>
</gene>
<reference evidence="2 3" key="1">
    <citation type="submission" date="2020-03" db="EMBL/GenBank/DDBJ databases">
        <title>Sequencing the genomes of 1000 actinobacteria strains.</title>
        <authorList>
            <person name="Klenk H.-P."/>
        </authorList>
    </citation>
    <scope>NUCLEOTIDE SEQUENCE [LARGE SCALE GENOMIC DNA]</scope>
    <source>
        <strain evidence="2 3">DSM 18964</strain>
    </source>
</reference>
<protein>
    <submittedName>
        <fullName evidence="2">Uncharacterized protein</fullName>
    </submittedName>
</protein>
<comment type="caution">
    <text evidence="2">The sequence shown here is derived from an EMBL/GenBank/DDBJ whole genome shotgun (WGS) entry which is preliminary data.</text>
</comment>
<dbReference type="RefSeq" id="WP_167951631.1">
    <property type="nucleotide sequence ID" value="NZ_JAATJN010000001.1"/>
</dbReference>
<keyword evidence="1" id="KW-1133">Transmembrane helix</keyword>
<keyword evidence="3" id="KW-1185">Reference proteome</keyword>
<keyword evidence="1" id="KW-0472">Membrane</keyword>
<feature type="transmembrane region" description="Helical" evidence="1">
    <location>
        <begin position="50"/>
        <end position="71"/>
    </location>
</feature>
<evidence type="ECO:0000256" key="1">
    <source>
        <dbReference type="SAM" id="Phobius"/>
    </source>
</evidence>
<sequence>MAVRTHADPSTLNFLHVRALKTVVKHDSFSGVTKELGYTTSVISRQILKVMVLALPNSMYFIVLGLLFLLLG</sequence>
<dbReference type="AlphaFoldDB" id="A0A846S4X1"/>
<organism evidence="2 3">
    <name type="scientific">Brevibacterium marinum</name>
    <dbReference type="NCBI Taxonomy" id="418643"/>
    <lineage>
        <taxon>Bacteria</taxon>
        <taxon>Bacillati</taxon>
        <taxon>Actinomycetota</taxon>
        <taxon>Actinomycetes</taxon>
        <taxon>Micrococcales</taxon>
        <taxon>Brevibacteriaceae</taxon>
        <taxon>Brevibacterium</taxon>
    </lineage>
</organism>